<comment type="caution">
    <text evidence="2">The sequence shown here is derived from an EMBL/GenBank/DDBJ whole genome shotgun (WGS) entry which is preliminary data.</text>
</comment>
<dbReference type="PANTHER" id="PTHR10773">
    <property type="entry name" value="DNA-DIRECTED RNA POLYMERASES I, II, AND III SUBUNIT RPABC2"/>
    <property type="match status" value="1"/>
</dbReference>
<dbReference type="Proteomes" id="UP000691718">
    <property type="component" value="Unassembled WGS sequence"/>
</dbReference>
<protein>
    <submittedName>
        <fullName evidence="2">(apollo) hypothetical protein</fullName>
    </submittedName>
</protein>
<reference evidence="2" key="1">
    <citation type="submission" date="2021-04" db="EMBL/GenBank/DDBJ databases">
        <authorList>
            <person name="Tunstrom K."/>
        </authorList>
    </citation>
    <scope>NUCLEOTIDE SEQUENCE</scope>
</reference>
<feature type="domain" description="DUF7869" evidence="1">
    <location>
        <begin position="171"/>
        <end position="278"/>
    </location>
</feature>
<dbReference type="InterPro" id="IPR057191">
    <property type="entry name" value="DUF7869"/>
</dbReference>
<dbReference type="OrthoDB" id="533763at2759"/>
<gene>
    <name evidence="2" type="ORF">PAPOLLO_LOCUS14800</name>
</gene>
<accession>A0A8S3X6R7</accession>
<evidence type="ECO:0000259" key="1">
    <source>
        <dbReference type="Pfam" id="PF25273"/>
    </source>
</evidence>
<name>A0A8S3X6R7_PARAO</name>
<dbReference type="Pfam" id="PF25273">
    <property type="entry name" value="DUF7869"/>
    <property type="match status" value="1"/>
</dbReference>
<proteinExistence type="predicted"/>
<evidence type="ECO:0000313" key="2">
    <source>
        <dbReference type="EMBL" id="CAG5006729.1"/>
    </source>
</evidence>
<keyword evidence="3" id="KW-1185">Reference proteome</keyword>
<dbReference type="EMBL" id="CAJQZP010000984">
    <property type="protein sequence ID" value="CAG5006729.1"/>
    <property type="molecule type" value="Genomic_DNA"/>
</dbReference>
<organism evidence="2 3">
    <name type="scientific">Parnassius apollo</name>
    <name type="common">Apollo butterfly</name>
    <name type="synonym">Papilio apollo</name>
    <dbReference type="NCBI Taxonomy" id="110799"/>
    <lineage>
        <taxon>Eukaryota</taxon>
        <taxon>Metazoa</taxon>
        <taxon>Ecdysozoa</taxon>
        <taxon>Arthropoda</taxon>
        <taxon>Hexapoda</taxon>
        <taxon>Insecta</taxon>
        <taxon>Pterygota</taxon>
        <taxon>Neoptera</taxon>
        <taxon>Endopterygota</taxon>
        <taxon>Lepidoptera</taxon>
        <taxon>Glossata</taxon>
        <taxon>Ditrysia</taxon>
        <taxon>Papilionoidea</taxon>
        <taxon>Papilionidae</taxon>
        <taxon>Parnassiinae</taxon>
        <taxon>Parnassini</taxon>
        <taxon>Parnassius</taxon>
        <taxon>Parnassius</taxon>
    </lineage>
</organism>
<dbReference type="AlphaFoldDB" id="A0A8S3X6R7"/>
<dbReference type="PANTHER" id="PTHR10773:SF19">
    <property type="match status" value="1"/>
</dbReference>
<sequence>MSRAKFIIDLLNQNEKTVVEESKLLDQRKFDLFQINNLYESAPPSASIGYLMPAKKPKPVKCYVKCRYQCQNEAQQAKESDKQRSIIDENYLVITADMQSTLHILVSGVGILYYTRKLNIQNYTIYTSKPPLESFCITWNEINGKRGSVEIASAINWWISQIPTNIKEIIMYSDTCAGQNRNQFIAAFLVHLIQRMDGQLEVIEQKYLESGHTHMEVDSMHSAIERQQRHTPVYSMIDWKSIMERARSKRDRDSAPPYTVKELKYTEMVDVRALNEKIAKNTSRDKEGNKITGLKIKCLRFERKCPGLVKFRYQHDGPYLEFNILECPTKSTLITRKRRKLEEQTDGQGTEELMQVLKNYKMLTPRRCLFQRQKRKTSIIYVQRG</sequence>
<evidence type="ECO:0000313" key="3">
    <source>
        <dbReference type="Proteomes" id="UP000691718"/>
    </source>
</evidence>